<accession>A0A133V1K6</accession>
<gene>
    <name evidence="1" type="ORF">AKJ40_01505</name>
</gene>
<dbReference type="AlphaFoldDB" id="A0A133V1K6"/>
<name>A0A133V1K6_9EURY</name>
<comment type="caution">
    <text evidence="1">The sequence shown here is derived from an EMBL/GenBank/DDBJ whole genome shotgun (WGS) entry which is preliminary data.</text>
</comment>
<keyword evidence="2" id="KW-1185">Reference proteome</keyword>
<protein>
    <submittedName>
        <fullName evidence="1">Uncharacterized protein</fullName>
    </submittedName>
</protein>
<dbReference type="Proteomes" id="UP000070341">
    <property type="component" value="Unassembled WGS sequence"/>
</dbReference>
<sequence>MIVLVETSEVVGKFLDKGMHVTPDALDRISNSSETVISRILSELEGREDRPSIVTDMEVS</sequence>
<reference evidence="1 2" key="1">
    <citation type="journal article" date="2016" name="Sci. Rep.">
        <title>Metabolic traits of an uncultured archaeal lineage -MSBL1- from brine pools of the Red Sea.</title>
        <authorList>
            <person name="Mwirichia R."/>
            <person name="Alam I."/>
            <person name="Rashid M."/>
            <person name="Vinu M."/>
            <person name="Ba-Alawi W."/>
            <person name="Anthony Kamau A."/>
            <person name="Kamanda Ngugi D."/>
            <person name="Goker M."/>
            <person name="Klenk H.P."/>
            <person name="Bajic V."/>
            <person name="Stingl U."/>
        </authorList>
    </citation>
    <scope>NUCLEOTIDE SEQUENCE [LARGE SCALE GENOMIC DNA]</scope>
    <source>
        <strain evidence="1">SCGC-AAA259M10</strain>
    </source>
</reference>
<evidence type="ECO:0000313" key="2">
    <source>
        <dbReference type="Proteomes" id="UP000070341"/>
    </source>
</evidence>
<organism evidence="1 2">
    <name type="scientific">candidate division MSBL1 archaeon SCGC-AAA259M10</name>
    <dbReference type="NCBI Taxonomy" id="1698270"/>
    <lineage>
        <taxon>Archaea</taxon>
        <taxon>Methanobacteriati</taxon>
        <taxon>Methanobacteriota</taxon>
        <taxon>candidate division MSBL1</taxon>
    </lineage>
</organism>
<dbReference type="EMBL" id="LHXU01000013">
    <property type="protein sequence ID" value="KXB00338.1"/>
    <property type="molecule type" value="Genomic_DNA"/>
</dbReference>
<evidence type="ECO:0000313" key="1">
    <source>
        <dbReference type="EMBL" id="KXB00338.1"/>
    </source>
</evidence>
<proteinExistence type="predicted"/>